<dbReference type="EMBL" id="CP076544">
    <property type="protein sequence ID" value="QWS34078.1"/>
    <property type="molecule type" value="Genomic_DNA"/>
</dbReference>
<organism evidence="1 2">
    <name type="scientific">Curtobacterium aetherium</name>
    <dbReference type="NCBI Taxonomy" id="2841594"/>
    <lineage>
        <taxon>Bacteria</taxon>
        <taxon>Bacillati</taxon>
        <taxon>Actinomycetota</taxon>
        <taxon>Actinomycetes</taxon>
        <taxon>Micrococcales</taxon>
        <taxon>Microbacteriaceae</taxon>
        <taxon>Curtobacterium</taxon>
    </lineage>
</organism>
<gene>
    <name evidence="1" type="ORF">KM842_02440</name>
</gene>
<reference evidence="1" key="1">
    <citation type="submission" date="2021-06" db="EMBL/GenBank/DDBJ databases">
        <authorList>
            <person name="Ellington A.J."/>
            <person name="Bryan N.C."/>
            <person name="Christner B.C."/>
            <person name="Reisch C.R."/>
        </authorList>
    </citation>
    <scope>NUCLEOTIDE SEQUENCE</scope>
    <source>
        <strain evidence="1">L6-1</strain>
    </source>
</reference>
<accession>A0ACD1E572</accession>
<keyword evidence="2" id="KW-1185">Reference proteome</keyword>
<evidence type="ECO:0000313" key="1">
    <source>
        <dbReference type="EMBL" id="QWS34078.1"/>
    </source>
</evidence>
<evidence type="ECO:0000313" key="2">
    <source>
        <dbReference type="Proteomes" id="UP000681794"/>
    </source>
</evidence>
<dbReference type="Proteomes" id="UP000681794">
    <property type="component" value="Chromosome"/>
</dbReference>
<sequence length="219" mass="24280">MRIFVNTLRLVVAVVIVAAVVTDLQGALRNDFVFWNFFGYFTNQSNLLVAAVLTLTVVAAIGDRPSGRRLDLFRGAATVYIATTGLVYNTLLADVGQAVGESWSNDVVHRWVPLYVVLDWVLFSDRSRLFFRDVWWFLVYPAVWLVVVVVRGATDGWVPYPFLDPVSGYGIVALYCLGVAVFIGLMGIVVVALSRLRLVPVSGRRAGGRARGRRVRSAR</sequence>
<proteinExistence type="predicted"/>
<name>A0ACD1E572_9MICO</name>
<protein>
    <submittedName>
        <fullName evidence="1">Pr6Pr family membrane protein</fullName>
    </submittedName>
</protein>